<dbReference type="Gene3D" id="3.40.50.300">
    <property type="entry name" value="P-loop containing nucleotide triphosphate hydrolases"/>
    <property type="match status" value="1"/>
</dbReference>
<gene>
    <name evidence="2" type="ORF">GCM10009547_00410</name>
</gene>
<dbReference type="NCBIfam" id="TIGR03815">
    <property type="entry name" value="CpaE_hom_Actino"/>
    <property type="match status" value="1"/>
</dbReference>
<sequence>MSLDPSVPPPPGTAPRPLIVTGDPLLLEDLLRLAAAAGSEPEVAVDVGAAVASWRSAPLVLVGADRVAEAARRELPRRPGVVVAGFDPVDPGVWRPALALRAEQVALLPDGESWLTDRLADAIDGPQAAGRVVCVLGGRGGAGASTLAAALAVTAASRHVRTALVDGDPLGGGLDLLLGEEQAEGLRWPDLAATRCRVTATALSRAVPRFGPLSLISWDRGRVLHVPPEVLSATLTGARRGHDLVVVDLPRRHPDPTVEAALAAGGPVLVVVPADVRSVAAAGRVVATLADQPNDRWLVVRGPSPSDLAPEVIANTLGIPLLGAVRPEPRRAARQDWGEPPGIGRRSPLAGLCGRFLDSLALGVAA</sequence>
<organism evidence="2 3">
    <name type="scientific">Sporichthya brevicatena</name>
    <dbReference type="NCBI Taxonomy" id="171442"/>
    <lineage>
        <taxon>Bacteria</taxon>
        <taxon>Bacillati</taxon>
        <taxon>Actinomycetota</taxon>
        <taxon>Actinomycetes</taxon>
        <taxon>Sporichthyales</taxon>
        <taxon>Sporichthyaceae</taxon>
        <taxon>Sporichthya</taxon>
    </lineage>
</organism>
<name>A0ABP3R8T6_9ACTN</name>
<dbReference type="Pfam" id="PF26563">
    <property type="entry name" value="Rv3660c_N"/>
    <property type="match status" value="1"/>
</dbReference>
<dbReference type="EMBL" id="BAAAHE010000001">
    <property type="protein sequence ID" value="GAA0602864.1"/>
    <property type="molecule type" value="Genomic_DNA"/>
</dbReference>
<accession>A0ABP3R8T6</accession>
<dbReference type="RefSeq" id="WP_344600335.1">
    <property type="nucleotide sequence ID" value="NZ_BAAAHE010000001.1"/>
</dbReference>
<comment type="caution">
    <text evidence="2">The sequence shown here is derived from an EMBL/GenBank/DDBJ whole genome shotgun (WGS) entry which is preliminary data.</text>
</comment>
<proteinExistence type="predicted"/>
<evidence type="ECO:0000313" key="3">
    <source>
        <dbReference type="Proteomes" id="UP001500957"/>
    </source>
</evidence>
<feature type="domain" description="Rv3660c-like CheY-like N-terminal" evidence="1">
    <location>
        <begin position="20"/>
        <end position="127"/>
    </location>
</feature>
<dbReference type="InterPro" id="IPR022521">
    <property type="entry name" value="Rv3660c"/>
</dbReference>
<dbReference type="PANTHER" id="PTHR43384:SF11">
    <property type="entry name" value="SEPTUM SITE DETERMINING PROTEIN"/>
    <property type="match status" value="1"/>
</dbReference>
<reference evidence="3" key="1">
    <citation type="journal article" date="2019" name="Int. J. Syst. Evol. Microbiol.">
        <title>The Global Catalogue of Microorganisms (GCM) 10K type strain sequencing project: providing services to taxonomists for standard genome sequencing and annotation.</title>
        <authorList>
            <consortium name="The Broad Institute Genomics Platform"/>
            <consortium name="The Broad Institute Genome Sequencing Center for Infectious Disease"/>
            <person name="Wu L."/>
            <person name="Ma J."/>
        </authorList>
    </citation>
    <scope>NUCLEOTIDE SEQUENCE [LARGE SCALE GENOMIC DNA]</scope>
    <source>
        <strain evidence="3">JCM 10671</strain>
    </source>
</reference>
<evidence type="ECO:0000313" key="2">
    <source>
        <dbReference type="EMBL" id="GAA0602864.1"/>
    </source>
</evidence>
<dbReference type="PANTHER" id="PTHR43384">
    <property type="entry name" value="SEPTUM SITE-DETERMINING PROTEIN MIND HOMOLOG, CHLOROPLASTIC-RELATED"/>
    <property type="match status" value="1"/>
</dbReference>
<protein>
    <submittedName>
        <fullName evidence="2">Septum formation initiator</fullName>
    </submittedName>
</protein>
<dbReference type="SUPFAM" id="SSF52540">
    <property type="entry name" value="P-loop containing nucleoside triphosphate hydrolases"/>
    <property type="match status" value="1"/>
</dbReference>
<dbReference type="InterPro" id="IPR059050">
    <property type="entry name" value="Rv3660c_N"/>
</dbReference>
<dbReference type="InterPro" id="IPR050625">
    <property type="entry name" value="ParA/MinD_ATPase"/>
</dbReference>
<keyword evidence="3" id="KW-1185">Reference proteome</keyword>
<dbReference type="Proteomes" id="UP001500957">
    <property type="component" value="Unassembled WGS sequence"/>
</dbReference>
<dbReference type="InterPro" id="IPR027417">
    <property type="entry name" value="P-loop_NTPase"/>
</dbReference>
<evidence type="ECO:0000259" key="1">
    <source>
        <dbReference type="Pfam" id="PF26563"/>
    </source>
</evidence>